<accession>A0ABT5E7L0</accession>
<dbReference type="InterPro" id="IPR011042">
    <property type="entry name" value="6-blade_b-propeller_TolB-like"/>
</dbReference>
<name>A0ABT5E7L0_9BACT</name>
<dbReference type="RefSeq" id="WP_272090360.1">
    <property type="nucleotide sequence ID" value="NZ_JAQNDL010000003.1"/>
</dbReference>
<keyword evidence="2" id="KW-1185">Reference proteome</keyword>
<gene>
    <name evidence="1" type="ORF">POL25_33395</name>
</gene>
<dbReference type="SUPFAM" id="SSF82171">
    <property type="entry name" value="DPP6 N-terminal domain-like"/>
    <property type="match status" value="1"/>
</dbReference>
<dbReference type="Proteomes" id="UP001221686">
    <property type="component" value="Unassembled WGS sequence"/>
</dbReference>
<dbReference type="Gene3D" id="2.120.10.30">
    <property type="entry name" value="TolB, C-terminal domain"/>
    <property type="match status" value="1"/>
</dbReference>
<sequence>MAGSPDPSPDRSASDLDVLRRSHRGKFVALAALLATAGGLVWWNSRPGPIGNDEQAERVLVVPAANWRYKPYLEKWGFVAQEGRLKTMVDELKEKLPEATEDGPAAVLKLADWAGFAFVAFEEPAALDFSGLDIEGGVPTFAKHHRFAVVSAGDYAFPHKLTVNAEPSAFMNGPELDLLSALFAQEPLASTLRDDPKNGPEVIVLRTKVQEGIDAVDAIVAAEATVAKIADKARILLVDKEQGQPKPTLLGGVQESVQPITLADGGTLLLSRKANFSSSTGFNADLQLEGTWRFFYVPAGADPVAGRVPCTGLLDGSLEESGRGPLFRSSPQGDALLIHEGGRSRVFKLESGGCNFSALGEIAVPLGRGEDPGEPHRSGRVARVYANNGESAVSLVKPGDEVATDLVRTSKVNFSQPVWLDDEVLAGTGHDTFPDSTGVYHPSILFYSASRPDRALRIDAQNFNAADDLQHVAFAPPGPQGARLLVRAWSSERGEQLFRVDAPAPATQMFADAIAEAEKTPLPAEVRDGMEPLIVPLDTRGWSFTPIVSELRAHDPVVTPDGNLVAFASDSEIHTVPLAGGPVRTVTRNELEDHTPMFTADGKTIVFRTRFPIEKTNWTLTTARSVPAGE</sequence>
<dbReference type="Pfam" id="PF07676">
    <property type="entry name" value="PD40"/>
    <property type="match status" value="2"/>
</dbReference>
<proteinExistence type="predicted"/>
<reference evidence="1 2" key="1">
    <citation type="submission" date="2022-11" db="EMBL/GenBank/DDBJ databases">
        <title>Minimal conservation of predation-associated metabolite biosynthetic gene clusters underscores biosynthetic potential of Myxococcota including descriptions for ten novel species: Archangium lansinium sp. nov., Myxococcus landrumus sp. nov., Nannocystis bai.</title>
        <authorList>
            <person name="Ahearne A."/>
            <person name="Stevens C."/>
            <person name="Dowd S."/>
        </authorList>
    </citation>
    <scope>NUCLEOTIDE SEQUENCE [LARGE SCALE GENOMIC DNA]</scope>
    <source>
        <strain evidence="1 2">BB15-2</strain>
    </source>
</reference>
<protein>
    <recommendedName>
        <fullName evidence="3">WD40-like Beta Propeller Repeat</fullName>
    </recommendedName>
</protein>
<organism evidence="1 2">
    <name type="scientific">Nannocystis bainbridge</name>
    <dbReference type="NCBI Taxonomy" id="2995303"/>
    <lineage>
        <taxon>Bacteria</taxon>
        <taxon>Pseudomonadati</taxon>
        <taxon>Myxococcota</taxon>
        <taxon>Polyangia</taxon>
        <taxon>Nannocystales</taxon>
        <taxon>Nannocystaceae</taxon>
        <taxon>Nannocystis</taxon>
    </lineage>
</organism>
<evidence type="ECO:0008006" key="3">
    <source>
        <dbReference type="Google" id="ProtNLM"/>
    </source>
</evidence>
<evidence type="ECO:0000313" key="1">
    <source>
        <dbReference type="EMBL" id="MDC0721853.1"/>
    </source>
</evidence>
<comment type="caution">
    <text evidence="1">The sequence shown here is derived from an EMBL/GenBank/DDBJ whole genome shotgun (WGS) entry which is preliminary data.</text>
</comment>
<dbReference type="EMBL" id="JAQNDL010000003">
    <property type="protein sequence ID" value="MDC0721853.1"/>
    <property type="molecule type" value="Genomic_DNA"/>
</dbReference>
<dbReference type="InterPro" id="IPR011659">
    <property type="entry name" value="WD40"/>
</dbReference>
<evidence type="ECO:0000313" key="2">
    <source>
        <dbReference type="Proteomes" id="UP001221686"/>
    </source>
</evidence>